<sequence length="134" mass="14420">MTGLVVYPAVESLVVAYLARTLAARTDQVVVATKVPAPRPDRLVRVTAAGGGNDRFVLASRLVIVECWDIREPGAADLAELCHALLLAARRDPAEPAIRNTVTVGAPVNHPDPDTHHARYQCTVSIDLRGRPPE</sequence>
<dbReference type="EMBL" id="CP023778">
    <property type="protein sequence ID" value="ATL65141.1"/>
    <property type="molecule type" value="Genomic_DNA"/>
</dbReference>
<evidence type="ECO:0000313" key="2">
    <source>
        <dbReference type="Proteomes" id="UP000221961"/>
    </source>
</evidence>
<dbReference type="Proteomes" id="UP000221961">
    <property type="component" value="Chromosome"/>
</dbReference>
<organism evidence="1 2">
    <name type="scientific">Nocardia terpenica</name>
    <dbReference type="NCBI Taxonomy" id="455432"/>
    <lineage>
        <taxon>Bacteria</taxon>
        <taxon>Bacillati</taxon>
        <taxon>Actinomycetota</taxon>
        <taxon>Actinomycetes</taxon>
        <taxon>Mycobacteriales</taxon>
        <taxon>Nocardiaceae</taxon>
        <taxon>Nocardia</taxon>
    </lineage>
</organism>
<name>A0A291RC65_9NOCA</name>
<proteinExistence type="predicted"/>
<dbReference type="AlphaFoldDB" id="A0A291RC65"/>
<reference evidence="1 2" key="1">
    <citation type="submission" date="2017-10" db="EMBL/GenBank/DDBJ databases">
        <title>Comparative genomics between pathogenic Norcardia.</title>
        <authorList>
            <person name="Zeng L."/>
        </authorList>
    </citation>
    <scope>NUCLEOTIDE SEQUENCE [LARGE SCALE GENOMIC DNA]</scope>
    <source>
        <strain evidence="1 2">NC_YFY_NT001</strain>
    </source>
</reference>
<protein>
    <recommendedName>
        <fullName evidence="3">DUF3168 domain-containing protein</fullName>
    </recommendedName>
</protein>
<evidence type="ECO:0008006" key="3">
    <source>
        <dbReference type="Google" id="ProtNLM"/>
    </source>
</evidence>
<gene>
    <name evidence="1" type="ORF">CRH09_01745</name>
</gene>
<dbReference type="KEGG" id="ntp:CRH09_01745"/>
<dbReference type="GeneID" id="88356157"/>
<accession>A0A291RC65</accession>
<dbReference type="RefSeq" id="WP_098692455.1">
    <property type="nucleotide sequence ID" value="NZ_CP023778.1"/>
</dbReference>
<evidence type="ECO:0000313" key="1">
    <source>
        <dbReference type="EMBL" id="ATL65141.1"/>
    </source>
</evidence>